<evidence type="ECO:0000256" key="1">
    <source>
        <dbReference type="ARBA" id="ARBA00001913"/>
    </source>
</evidence>
<protein>
    <submittedName>
        <fullName evidence="8">Apyrase, putative</fullName>
    </submittedName>
</protein>
<name>A0A0F7UMQ0_NEOCL</name>
<feature type="region of interest" description="Disordered" evidence="7">
    <location>
        <begin position="138"/>
        <end position="275"/>
    </location>
</feature>
<sequence>MRYLHGTASCSLQPRRLARLCQSPFKPLRSASLSLEAKTPSPASGVDLVQNAFLSSKTRREKMPAGGKRGTKTPGSPRVFPLSCFLMLSLSSYRPASLLPTSLFSALPSRPFLCLLIVVILLLLSSSWTLTRLAQPSVQNDAAVPPRGQFFAPEGATQRPREAVRERTEREKARDGPTPERRHSLPDGAEAQNGGAGRLGDPRVPEGRPEGSRELISRGETSLKLHADRLRGRGAAFPPGNGERKHGRDARDARLAPEGPNDGARGRESRGRPTDFVTVPGTCGSAERPCAVVFIADLDVQSRVDASGKSGELLFKSYAIKGQLYRRGGGASARQAASSLNSSRAGSAETDWSGETEFDFAFSPDGFDVLYGSHNVGGRGMELSELVVFNGELLTFDDRTGIIYRFNLKNNHLVPKWLLVEGDGVSSDKGMKIEWATVKHEKLYVGSFGKEYTDNSGNVLHRHNTWVVIIDGEGRISREDWAGVYELMKKALGIEHPGYVIHEAINWSDALNRWVVLPRRVSEEPYDDVKDERRGSNKLLLCSEDFTNIDVVDIQTPPPIDPRKGFSSFKFVPGTGDKVILAVKSLEDSSQDVQQSFVTIFDITGRVLLPDIPFPHESKYEGVAFV</sequence>
<comment type="similarity">
    <text evidence="5">Belongs to the apyrase family.</text>
</comment>
<keyword evidence="2 6" id="KW-0479">Metal-binding</keyword>
<evidence type="ECO:0000256" key="5">
    <source>
        <dbReference type="ARBA" id="ARBA00025738"/>
    </source>
</evidence>
<feature type="compositionally biased region" description="Basic and acidic residues" evidence="7">
    <location>
        <begin position="200"/>
        <end position="231"/>
    </location>
</feature>
<dbReference type="InterPro" id="IPR009283">
    <property type="entry name" value="Apyrase"/>
</dbReference>
<evidence type="ECO:0000256" key="6">
    <source>
        <dbReference type="PIRSR" id="PIRSR609283-1"/>
    </source>
</evidence>
<feature type="binding site" evidence="6">
    <location>
        <position position="384"/>
    </location>
    <ligand>
        <name>Ca(2+)</name>
        <dbReference type="ChEBI" id="CHEBI:29108"/>
    </ligand>
</feature>
<dbReference type="GO" id="GO:0004382">
    <property type="term" value="F:GDP phosphatase activity"/>
    <property type="evidence" value="ECO:0007669"/>
    <property type="project" value="TreeGrafter"/>
</dbReference>
<feature type="compositionally biased region" description="Basic and acidic residues" evidence="7">
    <location>
        <begin position="159"/>
        <end position="185"/>
    </location>
</feature>
<organism evidence="8">
    <name type="scientific">Neospora caninum (strain Liverpool)</name>
    <dbReference type="NCBI Taxonomy" id="572307"/>
    <lineage>
        <taxon>Eukaryota</taxon>
        <taxon>Sar</taxon>
        <taxon>Alveolata</taxon>
        <taxon>Apicomplexa</taxon>
        <taxon>Conoidasida</taxon>
        <taxon>Coccidia</taxon>
        <taxon>Eucoccidiorida</taxon>
        <taxon>Eimeriorina</taxon>
        <taxon>Sarcocystidae</taxon>
        <taxon>Neospora</taxon>
    </lineage>
</organism>
<keyword evidence="4 6" id="KW-0106">Calcium</keyword>
<dbReference type="Pfam" id="PF06079">
    <property type="entry name" value="Apyrase"/>
    <property type="match status" value="1"/>
</dbReference>
<dbReference type="PANTHER" id="PTHR13023:SF3">
    <property type="entry name" value="SOLUBLE CALCIUM-ACTIVATED NUCLEOTIDASE 1"/>
    <property type="match status" value="1"/>
</dbReference>
<gene>
    <name evidence="8" type="ORF">BN1204_054860</name>
</gene>
<feature type="compositionally biased region" description="Basic and acidic residues" evidence="7">
    <location>
        <begin position="264"/>
        <end position="273"/>
    </location>
</feature>
<feature type="binding site" evidence="6">
    <location>
        <position position="567"/>
    </location>
    <ligand>
        <name>Ca(2+)</name>
        <dbReference type="ChEBI" id="CHEBI:29108"/>
    </ligand>
</feature>
<dbReference type="InterPro" id="IPR036258">
    <property type="entry name" value="Apyrase_sf"/>
</dbReference>
<evidence type="ECO:0000256" key="2">
    <source>
        <dbReference type="ARBA" id="ARBA00022723"/>
    </source>
</evidence>
<reference evidence="8" key="1">
    <citation type="journal article" date="2015" name="PLoS ONE">
        <title>Comprehensive Evaluation of Toxoplasma gondii VEG and Neospora caninum LIV Genomes with Tachyzoite Stage Transcriptome and Proteome Defines Novel Transcript Features.</title>
        <authorList>
            <person name="Ramaprasad A."/>
            <person name="Mourier T."/>
            <person name="Naeem R."/>
            <person name="Malas T.B."/>
            <person name="Moussa E."/>
            <person name="Panigrahi A."/>
            <person name="Vermont S.J."/>
            <person name="Otto T.D."/>
            <person name="Wastling J."/>
            <person name="Pain A."/>
        </authorList>
    </citation>
    <scope>NUCLEOTIDE SEQUENCE</scope>
    <source>
        <strain evidence="8">Liverpool</strain>
    </source>
</reference>
<dbReference type="GO" id="GO:0045134">
    <property type="term" value="F:UDP phosphatase activity"/>
    <property type="evidence" value="ECO:0007669"/>
    <property type="project" value="TreeGrafter"/>
</dbReference>
<feature type="binding site" evidence="6">
    <location>
        <position position="434"/>
    </location>
    <ligand>
        <name>Ca(2+)</name>
        <dbReference type="ChEBI" id="CHEBI:29108"/>
    </ligand>
</feature>
<accession>A0A0F7UMQ0</accession>
<evidence type="ECO:0000256" key="3">
    <source>
        <dbReference type="ARBA" id="ARBA00022801"/>
    </source>
</evidence>
<proteinExistence type="inferred from homology"/>
<feature type="binding site" evidence="6">
    <location>
        <position position="621"/>
    </location>
    <ligand>
        <name>Ca(2+)</name>
        <dbReference type="ChEBI" id="CHEBI:29108"/>
    </ligand>
</feature>
<dbReference type="AlphaFoldDB" id="A0A0F7UMQ0"/>
<dbReference type="Gene3D" id="2.120.10.100">
    <property type="entry name" value="Apyrase"/>
    <property type="match status" value="1"/>
</dbReference>
<evidence type="ECO:0000313" key="8">
    <source>
        <dbReference type="EMBL" id="CEL69785.1"/>
    </source>
</evidence>
<dbReference type="SUPFAM" id="SSF101887">
    <property type="entry name" value="Apyrase"/>
    <property type="match status" value="1"/>
</dbReference>
<feature type="compositionally biased region" description="Basic and acidic residues" evidence="7">
    <location>
        <begin position="242"/>
        <end position="255"/>
    </location>
</feature>
<dbReference type="PANTHER" id="PTHR13023">
    <property type="entry name" value="APYRASE"/>
    <property type="match status" value="1"/>
</dbReference>
<dbReference type="EMBL" id="LN714486">
    <property type="protein sequence ID" value="CEL69785.1"/>
    <property type="molecule type" value="Genomic_DNA"/>
</dbReference>
<evidence type="ECO:0000256" key="4">
    <source>
        <dbReference type="ARBA" id="ARBA00022837"/>
    </source>
</evidence>
<dbReference type="GO" id="GO:0030166">
    <property type="term" value="P:proteoglycan biosynthetic process"/>
    <property type="evidence" value="ECO:0007669"/>
    <property type="project" value="TreeGrafter"/>
</dbReference>
<keyword evidence="3" id="KW-0378">Hydrolase</keyword>
<feature type="binding site" evidence="6">
    <location>
        <position position="503"/>
    </location>
    <ligand>
        <name>Ca(2+)</name>
        <dbReference type="ChEBI" id="CHEBI:29108"/>
    </ligand>
</feature>
<comment type="cofactor">
    <cofactor evidence="1 6">
        <name>Ca(2+)</name>
        <dbReference type="ChEBI" id="CHEBI:29108"/>
    </cofactor>
</comment>
<dbReference type="GO" id="GO:0005509">
    <property type="term" value="F:calcium ion binding"/>
    <property type="evidence" value="ECO:0007669"/>
    <property type="project" value="InterPro"/>
</dbReference>
<feature type="binding site" evidence="6">
    <location>
        <position position="385"/>
    </location>
    <ligand>
        <name>Ca(2+)</name>
        <dbReference type="ChEBI" id="CHEBI:29108"/>
    </ligand>
</feature>
<evidence type="ECO:0000256" key="7">
    <source>
        <dbReference type="SAM" id="MobiDB-lite"/>
    </source>
</evidence>